<dbReference type="GO" id="GO:0016998">
    <property type="term" value="P:cell wall macromolecule catabolic process"/>
    <property type="evidence" value="ECO:0007669"/>
    <property type="project" value="InterPro"/>
</dbReference>
<dbReference type="PANTHER" id="PTHR38107">
    <property type="match status" value="1"/>
</dbReference>
<organism evidence="8 9">
    <name type="scientific">Sphingomonas populi</name>
    <dbReference type="NCBI Taxonomy" id="2484750"/>
    <lineage>
        <taxon>Bacteria</taxon>
        <taxon>Pseudomonadati</taxon>
        <taxon>Pseudomonadota</taxon>
        <taxon>Alphaproteobacteria</taxon>
        <taxon>Sphingomonadales</taxon>
        <taxon>Sphingomonadaceae</taxon>
        <taxon>Sphingomonas</taxon>
    </lineage>
</organism>
<proteinExistence type="inferred from homology"/>
<dbReference type="Gene3D" id="1.10.530.40">
    <property type="match status" value="1"/>
</dbReference>
<keyword evidence="4 6" id="KW-0378">Hydrolase</keyword>
<dbReference type="InterPro" id="IPR002196">
    <property type="entry name" value="Glyco_hydro_24"/>
</dbReference>
<keyword evidence="7" id="KW-0732">Signal</keyword>
<evidence type="ECO:0000313" key="8">
    <source>
        <dbReference type="EMBL" id="RZF64266.1"/>
    </source>
</evidence>
<evidence type="ECO:0000313" key="9">
    <source>
        <dbReference type="Proteomes" id="UP000292085"/>
    </source>
</evidence>
<gene>
    <name evidence="8" type="ORF">EWE75_12025</name>
</gene>
<comment type="catalytic activity">
    <reaction evidence="1 6">
        <text>Hydrolysis of (1-&gt;4)-beta-linkages between N-acetylmuramic acid and N-acetyl-D-glucosamine residues in a peptidoglycan and between N-acetyl-D-glucosamine residues in chitodextrins.</text>
        <dbReference type="EC" id="3.2.1.17"/>
    </reaction>
</comment>
<dbReference type="OrthoDB" id="5327667at2"/>
<evidence type="ECO:0000256" key="2">
    <source>
        <dbReference type="ARBA" id="ARBA00022529"/>
    </source>
</evidence>
<dbReference type="InterPro" id="IPR034690">
    <property type="entry name" value="Endolysin_T4_type"/>
</dbReference>
<dbReference type="RefSeq" id="WP_130157733.1">
    <property type="nucleotide sequence ID" value="NZ_SGIS01000016.1"/>
</dbReference>
<dbReference type="EMBL" id="SGIS01000016">
    <property type="protein sequence ID" value="RZF64266.1"/>
    <property type="molecule type" value="Genomic_DNA"/>
</dbReference>
<keyword evidence="5 6" id="KW-0326">Glycosidase</keyword>
<feature type="chain" id="PRO_5020537077" description="Lysozyme" evidence="7">
    <location>
        <begin position="27"/>
        <end position="170"/>
    </location>
</feature>
<reference evidence="8 9" key="1">
    <citation type="submission" date="2019-02" db="EMBL/GenBank/DDBJ databases">
        <authorList>
            <person name="Li Y."/>
        </authorList>
    </citation>
    <scope>NUCLEOTIDE SEQUENCE [LARGE SCALE GENOMIC DNA]</scope>
    <source>
        <strain evidence="8 9">3-7</strain>
    </source>
</reference>
<dbReference type="InterPro" id="IPR023347">
    <property type="entry name" value="Lysozyme_dom_sf"/>
</dbReference>
<evidence type="ECO:0000256" key="6">
    <source>
        <dbReference type="RuleBase" id="RU003788"/>
    </source>
</evidence>
<keyword evidence="2 6" id="KW-0929">Antimicrobial</keyword>
<evidence type="ECO:0000256" key="1">
    <source>
        <dbReference type="ARBA" id="ARBA00000632"/>
    </source>
</evidence>
<evidence type="ECO:0000256" key="4">
    <source>
        <dbReference type="ARBA" id="ARBA00022801"/>
    </source>
</evidence>
<evidence type="ECO:0000256" key="3">
    <source>
        <dbReference type="ARBA" id="ARBA00022638"/>
    </source>
</evidence>
<dbReference type="CDD" id="cd16900">
    <property type="entry name" value="endolysin_R21-like"/>
    <property type="match status" value="1"/>
</dbReference>
<dbReference type="PANTHER" id="PTHR38107:SF3">
    <property type="entry name" value="LYSOZYME RRRD-RELATED"/>
    <property type="match status" value="1"/>
</dbReference>
<accession>A0A4Q6Y524</accession>
<dbReference type="GO" id="GO:0003796">
    <property type="term" value="F:lysozyme activity"/>
    <property type="evidence" value="ECO:0007669"/>
    <property type="project" value="UniProtKB-EC"/>
</dbReference>
<keyword evidence="9" id="KW-1185">Reference proteome</keyword>
<dbReference type="InterPro" id="IPR023346">
    <property type="entry name" value="Lysozyme-like_dom_sf"/>
</dbReference>
<comment type="similarity">
    <text evidence="6">Belongs to the glycosyl hydrolase 24 family.</text>
</comment>
<evidence type="ECO:0000256" key="5">
    <source>
        <dbReference type="ARBA" id="ARBA00023295"/>
    </source>
</evidence>
<dbReference type="GO" id="GO:0009253">
    <property type="term" value="P:peptidoglycan catabolic process"/>
    <property type="evidence" value="ECO:0007669"/>
    <property type="project" value="InterPro"/>
</dbReference>
<dbReference type="AlphaFoldDB" id="A0A4Q6Y524"/>
<dbReference type="Proteomes" id="UP000292085">
    <property type="component" value="Unassembled WGS sequence"/>
</dbReference>
<protein>
    <recommendedName>
        <fullName evidence="6">Lysozyme</fullName>
        <ecNumber evidence="6">3.2.1.17</ecNumber>
    </recommendedName>
</protein>
<feature type="signal peptide" evidence="7">
    <location>
        <begin position="1"/>
        <end position="26"/>
    </location>
</feature>
<dbReference type="GO" id="GO:0042742">
    <property type="term" value="P:defense response to bacterium"/>
    <property type="evidence" value="ECO:0007669"/>
    <property type="project" value="UniProtKB-KW"/>
</dbReference>
<comment type="caution">
    <text evidence="8">The sequence shown here is derived from an EMBL/GenBank/DDBJ whole genome shotgun (WGS) entry which is preliminary data.</text>
</comment>
<dbReference type="GO" id="GO:0031640">
    <property type="term" value="P:killing of cells of another organism"/>
    <property type="evidence" value="ECO:0007669"/>
    <property type="project" value="UniProtKB-KW"/>
</dbReference>
<dbReference type="HAMAP" id="MF_04110">
    <property type="entry name" value="ENDOLYSIN_T4"/>
    <property type="match status" value="1"/>
</dbReference>
<sequence>MAMNSTPGIARAIAGALSAVSLAALALAVPALKVDEGKVNTGYLDIARIPTECFGHTGPEVRVGVTRSDAYCEAKLAGDAETHLRGVLACTPTLADRRYQLAAATRTAFNIGVAAFCKSTIARKFNARDWRGGCDAILLFNKARVRGQLVVVAGLAKRRARERAMCLTDL</sequence>
<evidence type="ECO:0000256" key="7">
    <source>
        <dbReference type="SAM" id="SignalP"/>
    </source>
</evidence>
<name>A0A4Q6Y524_9SPHN</name>
<dbReference type="SUPFAM" id="SSF53955">
    <property type="entry name" value="Lysozyme-like"/>
    <property type="match status" value="1"/>
</dbReference>
<dbReference type="Pfam" id="PF00959">
    <property type="entry name" value="Phage_lysozyme"/>
    <property type="match status" value="1"/>
</dbReference>
<dbReference type="InterPro" id="IPR051018">
    <property type="entry name" value="Bacteriophage_GH24"/>
</dbReference>
<keyword evidence="3 6" id="KW-0081">Bacteriolytic enzyme</keyword>
<dbReference type="EC" id="3.2.1.17" evidence="6"/>